<dbReference type="AlphaFoldDB" id="A0A9X1Y7I6"/>
<sequence length="326" mass="35887">MQTTYERELSQTRDFLTQHNHFLIVSHVQPDGDAVSSTLVVGWLLSCLGKKFVMVNEGPIPKRMRYLWRAEEILDLSVTPLDRKFDHVICVDCADFKRVGMTHEWFAEGAQLLNIDHHPTNDLYGTVNLVVPSAAATAEILFDLLTYMGLDLDESAATALYTGLLTDTGGFRYSNTSPKVMAAASKLLEYGVDGPGLSELLLEQMTLPQLRLLTRALNGLELTEDGKIGWVSVDDEDLKATGAVHEDMEGIVNYPRNIQGVEVGLLFKVINEQAVKVSMRSAGTVDVARVAQHFGGGGHVRAAGARIEGTLETIIPRVLEQVRLQL</sequence>
<dbReference type="EMBL" id="JALPRK010000015">
    <property type="protein sequence ID" value="MCK8488647.1"/>
    <property type="molecule type" value="Genomic_DNA"/>
</dbReference>
<dbReference type="RefSeq" id="WP_248552713.1">
    <property type="nucleotide sequence ID" value="NZ_JALPRK010000015.1"/>
</dbReference>
<evidence type="ECO:0000259" key="2">
    <source>
        <dbReference type="Pfam" id="PF02272"/>
    </source>
</evidence>
<dbReference type="Proteomes" id="UP001139534">
    <property type="component" value="Unassembled WGS sequence"/>
</dbReference>
<keyword evidence="4" id="KW-1185">Reference proteome</keyword>
<dbReference type="PANTHER" id="PTHR47618">
    <property type="entry name" value="BIFUNCTIONAL OLIGORIBONUCLEASE AND PAP PHOSPHATASE NRNA"/>
    <property type="match status" value="1"/>
</dbReference>
<dbReference type="SUPFAM" id="SSF64182">
    <property type="entry name" value="DHH phosphoesterases"/>
    <property type="match status" value="1"/>
</dbReference>
<dbReference type="Gene3D" id="3.90.1640.10">
    <property type="entry name" value="inorganic pyrophosphatase (n-terminal core)"/>
    <property type="match status" value="1"/>
</dbReference>
<evidence type="ECO:0000313" key="3">
    <source>
        <dbReference type="EMBL" id="MCK8488647.1"/>
    </source>
</evidence>
<evidence type="ECO:0000313" key="4">
    <source>
        <dbReference type="Proteomes" id="UP001139534"/>
    </source>
</evidence>
<reference evidence="3" key="1">
    <citation type="submission" date="2022-04" db="EMBL/GenBank/DDBJ databases">
        <authorList>
            <person name="Seo M.-J."/>
        </authorList>
    </citation>
    <scope>NUCLEOTIDE SEQUENCE</scope>
    <source>
        <strain evidence="3">MBLB2552</strain>
    </source>
</reference>
<dbReference type="Gene3D" id="3.10.310.30">
    <property type="match status" value="1"/>
</dbReference>
<name>A0A9X1Y7I6_9BACL</name>
<evidence type="ECO:0000259" key="1">
    <source>
        <dbReference type="Pfam" id="PF01368"/>
    </source>
</evidence>
<dbReference type="Pfam" id="PF01368">
    <property type="entry name" value="DHH"/>
    <property type="match status" value="1"/>
</dbReference>
<dbReference type="GO" id="GO:0003676">
    <property type="term" value="F:nucleic acid binding"/>
    <property type="evidence" value="ECO:0007669"/>
    <property type="project" value="InterPro"/>
</dbReference>
<dbReference type="InterPro" id="IPR003156">
    <property type="entry name" value="DHHA1_dom"/>
</dbReference>
<dbReference type="InterPro" id="IPR051319">
    <property type="entry name" value="Oligoribo/pAp-PDE_c-di-AMP_PDE"/>
</dbReference>
<dbReference type="InterPro" id="IPR001667">
    <property type="entry name" value="DDH_dom"/>
</dbReference>
<gene>
    <name evidence="3" type="ORF">M0651_15835</name>
</gene>
<protein>
    <submittedName>
        <fullName evidence="3">Bifunctional oligoribonuclease/PAP phosphatase NrnA</fullName>
    </submittedName>
</protein>
<accession>A0A9X1Y7I6</accession>
<dbReference type="PANTHER" id="PTHR47618:SF1">
    <property type="entry name" value="BIFUNCTIONAL OLIGORIBONUCLEASE AND PAP PHOSPHATASE NRNA"/>
    <property type="match status" value="1"/>
</dbReference>
<feature type="domain" description="DDH" evidence="1">
    <location>
        <begin position="22"/>
        <end position="163"/>
    </location>
</feature>
<dbReference type="InterPro" id="IPR038763">
    <property type="entry name" value="DHH_sf"/>
</dbReference>
<feature type="domain" description="DHHA1" evidence="2">
    <location>
        <begin position="246"/>
        <end position="314"/>
    </location>
</feature>
<organism evidence="3 4">
    <name type="scientific">Paenibacillus mellifer</name>
    <dbReference type="NCBI Taxonomy" id="2937794"/>
    <lineage>
        <taxon>Bacteria</taxon>
        <taxon>Bacillati</taxon>
        <taxon>Bacillota</taxon>
        <taxon>Bacilli</taxon>
        <taxon>Bacillales</taxon>
        <taxon>Paenibacillaceae</taxon>
        <taxon>Paenibacillus</taxon>
    </lineage>
</organism>
<proteinExistence type="predicted"/>
<dbReference type="Pfam" id="PF02272">
    <property type="entry name" value="DHHA1"/>
    <property type="match status" value="1"/>
</dbReference>
<comment type="caution">
    <text evidence="3">The sequence shown here is derived from an EMBL/GenBank/DDBJ whole genome shotgun (WGS) entry which is preliminary data.</text>
</comment>